<protein>
    <submittedName>
        <fullName evidence="1">Uncharacterized protein</fullName>
    </submittedName>
</protein>
<dbReference type="AlphaFoldDB" id="A0A7X9FQG0"/>
<dbReference type="InterPro" id="IPR027417">
    <property type="entry name" value="P-loop_NTPase"/>
</dbReference>
<dbReference type="EMBL" id="JAAZON010000188">
    <property type="protein sequence ID" value="NMC62417.1"/>
    <property type="molecule type" value="Genomic_DNA"/>
</dbReference>
<dbReference type="SUPFAM" id="SSF52540">
    <property type="entry name" value="P-loop containing nucleoside triphosphate hydrolases"/>
    <property type="match status" value="1"/>
</dbReference>
<dbReference type="Gene3D" id="3.40.50.300">
    <property type="entry name" value="P-loop containing nucleotide triphosphate hydrolases"/>
    <property type="match status" value="1"/>
</dbReference>
<gene>
    <name evidence="1" type="ORF">GYA55_04545</name>
</gene>
<reference evidence="1 2" key="1">
    <citation type="journal article" date="2020" name="Biotechnol. Biofuels">
        <title>New insights from the biogas microbiome by comprehensive genome-resolved metagenomics of nearly 1600 species originating from multiple anaerobic digesters.</title>
        <authorList>
            <person name="Campanaro S."/>
            <person name="Treu L."/>
            <person name="Rodriguez-R L.M."/>
            <person name="Kovalovszki A."/>
            <person name="Ziels R.M."/>
            <person name="Maus I."/>
            <person name="Zhu X."/>
            <person name="Kougias P.G."/>
            <person name="Basile A."/>
            <person name="Luo G."/>
            <person name="Schluter A."/>
            <person name="Konstantinidis K.T."/>
            <person name="Angelidaki I."/>
        </authorList>
    </citation>
    <scope>NUCLEOTIDE SEQUENCE [LARGE SCALE GENOMIC DNA]</scope>
    <source>
        <strain evidence="1">AS27yjCOA_65</strain>
    </source>
</reference>
<proteinExistence type="predicted"/>
<dbReference type="Proteomes" id="UP000524246">
    <property type="component" value="Unassembled WGS sequence"/>
</dbReference>
<organism evidence="1 2">
    <name type="scientific">SAR324 cluster bacterium</name>
    <dbReference type="NCBI Taxonomy" id="2024889"/>
    <lineage>
        <taxon>Bacteria</taxon>
        <taxon>Deltaproteobacteria</taxon>
        <taxon>SAR324 cluster</taxon>
    </lineage>
</organism>
<accession>A0A7X9FQG0</accession>
<evidence type="ECO:0000313" key="1">
    <source>
        <dbReference type="EMBL" id="NMC62417.1"/>
    </source>
</evidence>
<evidence type="ECO:0000313" key="2">
    <source>
        <dbReference type="Proteomes" id="UP000524246"/>
    </source>
</evidence>
<sequence>MKRPKSLEELIEHGKLWSEETRTKDSSLKAISFGLPQIDNSLVHGGLALGALHEFCCEDTNTPLCLLSAITARAIKESPKKEAKYIIWIGKDCWPSPLFLRSLVNHEEFKYFLKHALFIDLHNDEKILWSIETALRCPAVLIVVAHLYKISFSISRRLSQAAKSTNALGLFVIDKKFSHAPSSALSRWQIVPSPSASPYPRFELSLLKQKGGFPNLAPLLIEFVEDGKGVSLSIPSDVVDSSHTTEVEESWEHAHLRTAKR</sequence>
<name>A0A7X9FQG0_9DELT</name>
<comment type="caution">
    <text evidence="1">The sequence shown here is derived from an EMBL/GenBank/DDBJ whole genome shotgun (WGS) entry which is preliminary data.</text>
</comment>